<dbReference type="AlphaFoldDB" id="A0A915J8Z5"/>
<evidence type="ECO:0000256" key="1">
    <source>
        <dbReference type="SAM" id="MobiDB-lite"/>
    </source>
</evidence>
<dbReference type="WBParaSite" id="nRc.2.0.1.t22939-RA">
    <property type="protein sequence ID" value="nRc.2.0.1.t22939-RA"/>
    <property type="gene ID" value="nRc.2.0.1.g22939"/>
</dbReference>
<protein>
    <submittedName>
        <fullName evidence="3">Uncharacterized protein</fullName>
    </submittedName>
</protein>
<reference evidence="3" key="1">
    <citation type="submission" date="2022-11" db="UniProtKB">
        <authorList>
            <consortium name="WormBaseParasite"/>
        </authorList>
    </citation>
    <scope>IDENTIFICATION</scope>
</reference>
<evidence type="ECO:0000313" key="2">
    <source>
        <dbReference type="Proteomes" id="UP000887565"/>
    </source>
</evidence>
<proteinExistence type="predicted"/>
<accession>A0A915J8Z5</accession>
<dbReference type="Proteomes" id="UP000887565">
    <property type="component" value="Unplaced"/>
</dbReference>
<organism evidence="2 3">
    <name type="scientific">Romanomermis culicivorax</name>
    <name type="common">Nematode worm</name>
    <dbReference type="NCBI Taxonomy" id="13658"/>
    <lineage>
        <taxon>Eukaryota</taxon>
        <taxon>Metazoa</taxon>
        <taxon>Ecdysozoa</taxon>
        <taxon>Nematoda</taxon>
        <taxon>Enoplea</taxon>
        <taxon>Dorylaimia</taxon>
        <taxon>Mermithida</taxon>
        <taxon>Mermithoidea</taxon>
        <taxon>Mermithidae</taxon>
        <taxon>Romanomermis</taxon>
    </lineage>
</organism>
<sequence length="106" mass="11471">MGNFIIRISNRLVATVEANKARTRTRMEVIPEANKAKGDTIEEGLKEAIDAAGSSNSTDQQEQRAKGLGASLLTASSGRSDRGSRQVWETGLLHDLRCFAKELAPT</sequence>
<feature type="region of interest" description="Disordered" evidence="1">
    <location>
        <begin position="46"/>
        <end position="84"/>
    </location>
</feature>
<evidence type="ECO:0000313" key="3">
    <source>
        <dbReference type="WBParaSite" id="nRc.2.0.1.t22939-RA"/>
    </source>
</evidence>
<keyword evidence="2" id="KW-1185">Reference proteome</keyword>
<name>A0A915J8Z5_ROMCU</name>